<dbReference type="InterPro" id="IPR004358">
    <property type="entry name" value="Sig_transdc_His_kin-like_C"/>
</dbReference>
<evidence type="ECO:0000313" key="15">
    <source>
        <dbReference type="Proteomes" id="UP000192472"/>
    </source>
</evidence>
<evidence type="ECO:0000259" key="12">
    <source>
        <dbReference type="PROSITE" id="PS50109"/>
    </source>
</evidence>
<dbReference type="Proteomes" id="UP000192472">
    <property type="component" value="Unassembled WGS sequence"/>
</dbReference>
<dbReference type="GO" id="GO:0009927">
    <property type="term" value="F:histidine phosphotransfer kinase activity"/>
    <property type="evidence" value="ECO:0007669"/>
    <property type="project" value="TreeGrafter"/>
</dbReference>
<dbReference type="Gene3D" id="3.30.565.10">
    <property type="entry name" value="Histidine kinase-like ATPase, C-terminal domain"/>
    <property type="match status" value="1"/>
</dbReference>
<dbReference type="CDD" id="cd00082">
    <property type="entry name" value="HisKA"/>
    <property type="match status" value="1"/>
</dbReference>
<dbReference type="InterPro" id="IPR036890">
    <property type="entry name" value="HATPase_C_sf"/>
</dbReference>
<feature type="transmembrane region" description="Helical" evidence="11">
    <location>
        <begin position="12"/>
        <end position="36"/>
    </location>
</feature>
<keyword evidence="15" id="KW-1185">Reference proteome</keyword>
<dbReference type="SMART" id="SM00387">
    <property type="entry name" value="HATPase_c"/>
    <property type="match status" value="1"/>
</dbReference>
<dbReference type="Gene3D" id="6.10.340.10">
    <property type="match status" value="1"/>
</dbReference>
<dbReference type="SUPFAM" id="SSF55874">
    <property type="entry name" value="ATPase domain of HSP90 chaperone/DNA topoisomerase II/histidine kinase"/>
    <property type="match status" value="1"/>
</dbReference>
<dbReference type="InterPro" id="IPR029151">
    <property type="entry name" value="Sensor-like_sf"/>
</dbReference>
<dbReference type="SUPFAM" id="SSF47384">
    <property type="entry name" value="Homodimeric domain of signal transducing histidine kinase"/>
    <property type="match status" value="1"/>
</dbReference>
<evidence type="ECO:0000256" key="6">
    <source>
        <dbReference type="ARBA" id="ARBA00022679"/>
    </source>
</evidence>
<dbReference type="SMART" id="SM00388">
    <property type="entry name" value="HisKA"/>
    <property type="match status" value="1"/>
</dbReference>
<dbReference type="SMART" id="SM00448">
    <property type="entry name" value="REC"/>
    <property type="match status" value="1"/>
</dbReference>
<gene>
    <name evidence="14" type="ORF">SAMN04488029_1824</name>
</gene>
<keyword evidence="8 14" id="KW-0418">Kinase</keyword>
<dbReference type="EC" id="2.7.13.3" evidence="3"/>
<keyword evidence="5 10" id="KW-0597">Phosphoprotein</keyword>
<evidence type="ECO:0000256" key="3">
    <source>
        <dbReference type="ARBA" id="ARBA00012438"/>
    </source>
</evidence>
<accession>A0A1W2GBR8</accession>
<dbReference type="AlphaFoldDB" id="A0A1W2GBR8"/>
<dbReference type="PANTHER" id="PTHR43047">
    <property type="entry name" value="TWO-COMPONENT HISTIDINE PROTEIN KINASE"/>
    <property type="match status" value="1"/>
</dbReference>
<keyword evidence="4" id="KW-1003">Cell membrane</keyword>
<dbReference type="GO" id="GO:0005886">
    <property type="term" value="C:plasma membrane"/>
    <property type="evidence" value="ECO:0007669"/>
    <property type="project" value="UniProtKB-SubCell"/>
</dbReference>
<dbReference type="InterPro" id="IPR003594">
    <property type="entry name" value="HATPase_dom"/>
</dbReference>
<organism evidence="14 15">
    <name type="scientific">Reichenbachiella faecimaris</name>
    <dbReference type="NCBI Taxonomy" id="692418"/>
    <lineage>
        <taxon>Bacteria</taxon>
        <taxon>Pseudomonadati</taxon>
        <taxon>Bacteroidota</taxon>
        <taxon>Cytophagia</taxon>
        <taxon>Cytophagales</taxon>
        <taxon>Reichenbachiellaceae</taxon>
        <taxon>Reichenbachiella</taxon>
    </lineage>
</organism>
<evidence type="ECO:0000256" key="10">
    <source>
        <dbReference type="PROSITE-ProRule" id="PRU00169"/>
    </source>
</evidence>
<dbReference type="InterPro" id="IPR001789">
    <property type="entry name" value="Sig_transdc_resp-reg_receiver"/>
</dbReference>
<dbReference type="Gene3D" id="1.10.287.130">
    <property type="match status" value="1"/>
</dbReference>
<reference evidence="14 15" key="1">
    <citation type="submission" date="2017-04" db="EMBL/GenBank/DDBJ databases">
        <authorList>
            <person name="Afonso C.L."/>
            <person name="Miller P.J."/>
            <person name="Scott M.A."/>
            <person name="Spackman E."/>
            <person name="Goraichik I."/>
            <person name="Dimitrov K.M."/>
            <person name="Suarez D.L."/>
            <person name="Swayne D.E."/>
        </authorList>
    </citation>
    <scope>NUCLEOTIDE SEQUENCE [LARGE SCALE GENOMIC DNA]</scope>
    <source>
        <strain evidence="14 15">DSM 26133</strain>
    </source>
</reference>
<dbReference type="PROSITE" id="PS50110">
    <property type="entry name" value="RESPONSE_REGULATORY"/>
    <property type="match status" value="1"/>
</dbReference>
<proteinExistence type="predicted"/>
<evidence type="ECO:0000259" key="13">
    <source>
        <dbReference type="PROSITE" id="PS50110"/>
    </source>
</evidence>
<keyword evidence="7 11" id="KW-0812">Transmembrane</keyword>
<dbReference type="Gene3D" id="3.40.50.2300">
    <property type="match status" value="1"/>
</dbReference>
<evidence type="ECO:0000256" key="11">
    <source>
        <dbReference type="SAM" id="Phobius"/>
    </source>
</evidence>
<dbReference type="InterPro" id="IPR036641">
    <property type="entry name" value="HPT_dom_sf"/>
</dbReference>
<keyword evidence="11" id="KW-0472">Membrane</keyword>
<dbReference type="InterPro" id="IPR005467">
    <property type="entry name" value="His_kinase_dom"/>
</dbReference>
<dbReference type="InterPro" id="IPR036097">
    <property type="entry name" value="HisK_dim/P_sf"/>
</dbReference>
<dbReference type="Pfam" id="PF00072">
    <property type="entry name" value="Response_reg"/>
    <property type="match status" value="1"/>
</dbReference>
<feature type="transmembrane region" description="Helical" evidence="11">
    <location>
        <begin position="325"/>
        <end position="345"/>
    </location>
</feature>
<dbReference type="Pfam" id="PF00512">
    <property type="entry name" value="HisKA"/>
    <property type="match status" value="1"/>
</dbReference>
<dbReference type="STRING" id="692418.SAMN04488029_1824"/>
<evidence type="ECO:0000256" key="2">
    <source>
        <dbReference type="ARBA" id="ARBA00004651"/>
    </source>
</evidence>
<dbReference type="InterPro" id="IPR011006">
    <property type="entry name" value="CheY-like_superfamily"/>
</dbReference>
<evidence type="ECO:0000256" key="9">
    <source>
        <dbReference type="ARBA" id="ARBA00022989"/>
    </source>
</evidence>
<feature type="modified residue" description="4-aspartylphosphate" evidence="10">
    <location>
        <position position="708"/>
    </location>
</feature>
<protein>
    <recommendedName>
        <fullName evidence="3">histidine kinase</fullName>
        <ecNumber evidence="3">2.7.13.3</ecNumber>
    </recommendedName>
</protein>
<dbReference type="InterPro" id="IPR048760">
    <property type="entry name" value="VP0354-like_sensor_dom"/>
</dbReference>
<evidence type="ECO:0000256" key="4">
    <source>
        <dbReference type="ARBA" id="ARBA00022475"/>
    </source>
</evidence>
<dbReference type="Pfam" id="PF21623">
    <property type="entry name" value="HK_sensor_dom_bact"/>
    <property type="match status" value="1"/>
</dbReference>
<dbReference type="InterPro" id="IPR003661">
    <property type="entry name" value="HisK_dim/P_dom"/>
</dbReference>
<keyword evidence="9 11" id="KW-1133">Transmembrane helix</keyword>
<name>A0A1W2GBR8_REIFA</name>
<dbReference type="Pfam" id="PF02518">
    <property type="entry name" value="HATPase_c"/>
    <property type="match status" value="1"/>
</dbReference>
<dbReference type="GO" id="GO:0000155">
    <property type="term" value="F:phosphorelay sensor kinase activity"/>
    <property type="evidence" value="ECO:0007669"/>
    <property type="project" value="InterPro"/>
</dbReference>
<dbReference type="PROSITE" id="PS50109">
    <property type="entry name" value="HIS_KIN"/>
    <property type="match status" value="1"/>
</dbReference>
<dbReference type="PRINTS" id="PR00344">
    <property type="entry name" value="BCTRLSENSOR"/>
</dbReference>
<dbReference type="EMBL" id="FWYF01000002">
    <property type="protein sequence ID" value="SMD34073.1"/>
    <property type="molecule type" value="Genomic_DNA"/>
</dbReference>
<evidence type="ECO:0000256" key="7">
    <source>
        <dbReference type="ARBA" id="ARBA00022692"/>
    </source>
</evidence>
<evidence type="ECO:0000256" key="8">
    <source>
        <dbReference type="ARBA" id="ARBA00022777"/>
    </source>
</evidence>
<evidence type="ECO:0000256" key="1">
    <source>
        <dbReference type="ARBA" id="ARBA00000085"/>
    </source>
</evidence>
<dbReference type="Gene3D" id="3.30.450.20">
    <property type="entry name" value="PAS domain"/>
    <property type="match status" value="1"/>
</dbReference>
<evidence type="ECO:0000256" key="5">
    <source>
        <dbReference type="ARBA" id="ARBA00022553"/>
    </source>
</evidence>
<feature type="domain" description="Histidine kinase" evidence="12">
    <location>
        <begin position="417"/>
        <end position="634"/>
    </location>
</feature>
<dbReference type="SUPFAM" id="SSF47226">
    <property type="entry name" value="Histidine-containing phosphotransfer domain, HPT domain"/>
    <property type="match status" value="1"/>
</dbReference>
<feature type="domain" description="Response regulatory" evidence="13">
    <location>
        <begin position="659"/>
        <end position="767"/>
    </location>
</feature>
<comment type="catalytic activity">
    <reaction evidence="1">
        <text>ATP + protein L-histidine = ADP + protein N-phospho-L-histidine.</text>
        <dbReference type="EC" id="2.7.13.3"/>
    </reaction>
</comment>
<dbReference type="OrthoDB" id="9813394at2"/>
<evidence type="ECO:0000313" key="14">
    <source>
        <dbReference type="EMBL" id="SMD34073.1"/>
    </source>
</evidence>
<dbReference type="SUPFAM" id="SSF103190">
    <property type="entry name" value="Sensory domain-like"/>
    <property type="match status" value="1"/>
</dbReference>
<comment type="subcellular location">
    <subcellularLocation>
        <location evidence="2">Cell membrane</location>
        <topology evidence="2">Multi-pass membrane protein</topology>
    </subcellularLocation>
</comment>
<dbReference type="RefSeq" id="WP_084372483.1">
    <property type="nucleotide sequence ID" value="NZ_FWYF01000002.1"/>
</dbReference>
<sequence length="877" mass="100259">MASGKVKIWNSIVTRFGLFFIGLIILAIFVSGFLIYNRASAIIGTFSQERIAHSSNLAEQAFYSLLSEVENDISIMAENAKLQAYADAPTPTLQTEIEHLFYVTLKNKPNYFQVRLISLIEEGQEIIRLDKKGNEVIPTRKNKLQNKRDRPYFQEALNLKPSEFYFSLISLNEEFGVVSPSLTPTIRAVSLVYNTAQTPTHMVVINLDLRNFYTSLKNIMTSGIELMLIDQYGQYLFASDMTKCFSKQLKSYERFDADFAIPFSTLHTDSSRFETLKSKKGNIFLSEIKSIAYSNGKHQIFLLAFLKENIALSSVLYIKKYSYQIIPIVALAALVIAVIFIRILALRIGSITEAIGSYDQASMPTIKFSENRKDELGVLTRTFMTMKARISQQMDDLKCALDKEQKAIKEKDEFLQNMSHELRTPLNAILGLTQLIKKNKPNPKQEPIVDAIHRSAQSLAGLMHDILDHQKLLEGRVHLKYKPAKISELLSDIHASYRFDAINKGLGFELKIDAELKENWYQTDALRFTQIITNLIVNAIKFTDSGKVTIDVNVERSRTLEIKIADTGKGILPENLKKIRERFYQEEPSQSSTEGFGLGLSIVKQLVDLFAGELLVKSEMEMGSIFTVKLPLLIAEERATNSSVMVDHLSLSDIDKTMTILHIEDDESARLLINQLIQSPNVELEQTNNWAYAQQFIEKQMPDLIISDLMLESVDVSSKLVSIKEKHDIPIIVMSALEEPQMQLISHYYLQKPYDLDQMMDLAILLLGKSIFDQPQLATNYAQYDQDKTKIKKFLSLLISEFEAYVVRIDQAFENQDETEWIAIKHKLITHIRSLALHKLNEHIPNQLVNLDDQKRSELKKLLQYNLSYFRNELRLL</sequence>
<dbReference type="PANTHER" id="PTHR43047:SF72">
    <property type="entry name" value="OSMOSENSING HISTIDINE PROTEIN KINASE SLN1"/>
    <property type="match status" value="1"/>
</dbReference>
<keyword evidence="6" id="KW-0808">Transferase</keyword>
<dbReference type="SUPFAM" id="SSF52172">
    <property type="entry name" value="CheY-like"/>
    <property type="match status" value="1"/>
</dbReference>